<keyword evidence="8" id="KW-1185">Reference proteome</keyword>
<organism evidence="7 8">
    <name type="scientific">Panicum miliaceum</name>
    <name type="common">Proso millet</name>
    <name type="synonym">Broomcorn millet</name>
    <dbReference type="NCBI Taxonomy" id="4540"/>
    <lineage>
        <taxon>Eukaryota</taxon>
        <taxon>Viridiplantae</taxon>
        <taxon>Streptophyta</taxon>
        <taxon>Embryophyta</taxon>
        <taxon>Tracheophyta</taxon>
        <taxon>Spermatophyta</taxon>
        <taxon>Magnoliopsida</taxon>
        <taxon>Liliopsida</taxon>
        <taxon>Poales</taxon>
        <taxon>Poaceae</taxon>
        <taxon>PACMAD clade</taxon>
        <taxon>Panicoideae</taxon>
        <taxon>Panicodae</taxon>
        <taxon>Paniceae</taxon>
        <taxon>Panicinae</taxon>
        <taxon>Panicum</taxon>
        <taxon>Panicum sect. Panicum</taxon>
    </lineage>
</organism>
<evidence type="ECO:0000256" key="1">
    <source>
        <dbReference type="ARBA" id="ARBA00006395"/>
    </source>
</evidence>
<dbReference type="InterPro" id="IPR032199">
    <property type="entry name" value="RMI1_C"/>
</dbReference>
<dbReference type="GO" id="GO:0016604">
    <property type="term" value="C:nuclear body"/>
    <property type="evidence" value="ECO:0007669"/>
    <property type="project" value="TreeGrafter"/>
</dbReference>
<dbReference type="InterPro" id="IPR042470">
    <property type="entry name" value="RMI1_N_C_sf"/>
</dbReference>
<feature type="compositionally biased region" description="Low complexity" evidence="4">
    <location>
        <begin position="19"/>
        <end position="39"/>
    </location>
</feature>
<evidence type="ECO:0000256" key="2">
    <source>
        <dbReference type="ARBA" id="ARBA00018987"/>
    </source>
</evidence>
<dbReference type="GO" id="GO:0000724">
    <property type="term" value="P:double-strand break repair via homologous recombination"/>
    <property type="evidence" value="ECO:0007669"/>
    <property type="project" value="TreeGrafter"/>
</dbReference>
<evidence type="ECO:0000259" key="6">
    <source>
        <dbReference type="Pfam" id="PF16099"/>
    </source>
</evidence>
<reference evidence="8" key="1">
    <citation type="journal article" date="2019" name="Nat. Commun.">
        <title>The genome of broomcorn millet.</title>
        <authorList>
            <person name="Zou C."/>
            <person name="Miki D."/>
            <person name="Li D."/>
            <person name="Tang Q."/>
            <person name="Xiao L."/>
            <person name="Rajput S."/>
            <person name="Deng P."/>
            <person name="Jia W."/>
            <person name="Huang R."/>
            <person name="Zhang M."/>
            <person name="Sun Y."/>
            <person name="Hu J."/>
            <person name="Fu X."/>
            <person name="Schnable P.S."/>
            <person name="Li F."/>
            <person name="Zhang H."/>
            <person name="Feng B."/>
            <person name="Zhu X."/>
            <person name="Liu R."/>
            <person name="Schnable J.C."/>
            <person name="Zhu J.-K."/>
            <person name="Zhang H."/>
        </authorList>
    </citation>
    <scope>NUCLEOTIDE SEQUENCE [LARGE SCALE GENOMIC DNA]</scope>
</reference>
<dbReference type="Pfam" id="PF08585">
    <property type="entry name" value="RMI1_N_C"/>
    <property type="match status" value="1"/>
</dbReference>
<evidence type="ECO:0000259" key="5">
    <source>
        <dbReference type="Pfam" id="PF08585"/>
    </source>
</evidence>
<dbReference type="PRINTS" id="PR01217">
    <property type="entry name" value="PRICHEXTENSN"/>
</dbReference>
<feature type="compositionally biased region" description="Acidic residues" evidence="4">
    <location>
        <begin position="76"/>
        <end position="92"/>
    </location>
</feature>
<dbReference type="PANTHER" id="PTHR14790:SF15">
    <property type="entry name" value="RECQ-MEDIATED GENOME INSTABILITY PROTEIN 1"/>
    <property type="match status" value="1"/>
</dbReference>
<dbReference type="EMBL" id="PQIB02000013">
    <property type="protein sequence ID" value="RLM73949.1"/>
    <property type="molecule type" value="Genomic_DNA"/>
</dbReference>
<protein>
    <recommendedName>
        <fullName evidence="2">RecQ-mediated genome instability protein 1</fullName>
    </recommendedName>
    <alternativeName>
        <fullName evidence="3">BLM-associated protein of 75 kDa homolog</fullName>
    </alternativeName>
</protein>
<evidence type="ECO:0000256" key="3">
    <source>
        <dbReference type="ARBA" id="ARBA00077519"/>
    </source>
</evidence>
<name>A0A3L6Q5L1_PANMI</name>
<feature type="domain" description="RecQ mediated genome instability protein 1 OB-fold" evidence="5">
    <location>
        <begin position="265"/>
        <end position="375"/>
    </location>
</feature>
<dbReference type="AlphaFoldDB" id="A0A3L6Q5L1"/>
<feature type="domain" description="RecQ-mediated genome instability protein 1 C-terminal OB-fold" evidence="6">
    <location>
        <begin position="655"/>
        <end position="799"/>
    </location>
</feature>
<feature type="compositionally biased region" description="Pro residues" evidence="4">
    <location>
        <begin position="103"/>
        <end position="156"/>
    </location>
</feature>
<evidence type="ECO:0000313" key="7">
    <source>
        <dbReference type="EMBL" id="RLM73949.1"/>
    </source>
</evidence>
<dbReference type="PANTHER" id="PTHR14790">
    <property type="entry name" value="RECQ-MEDIATED GENOME INSTABILITY PROTEIN 1 RMI1"/>
    <property type="match status" value="1"/>
</dbReference>
<dbReference type="OrthoDB" id="341511at2759"/>
<evidence type="ECO:0000256" key="4">
    <source>
        <dbReference type="SAM" id="MobiDB-lite"/>
    </source>
</evidence>
<proteinExistence type="inferred from homology"/>
<dbReference type="Gene3D" id="2.40.50.770">
    <property type="entry name" value="RecQ-mediated genome instability protein Rmi1, C-terminal domain"/>
    <property type="match status" value="1"/>
</dbReference>
<evidence type="ECO:0000313" key="8">
    <source>
        <dbReference type="Proteomes" id="UP000275267"/>
    </source>
</evidence>
<dbReference type="GO" id="GO:0031422">
    <property type="term" value="C:RecQ family helicase-topoisomerase III complex"/>
    <property type="evidence" value="ECO:0007669"/>
    <property type="project" value="TreeGrafter"/>
</dbReference>
<dbReference type="GO" id="GO:0000166">
    <property type="term" value="F:nucleotide binding"/>
    <property type="evidence" value="ECO:0007669"/>
    <property type="project" value="InterPro"/>
</dbReference>
<dbReference type="STRING" id="4540.A0A3L6Q5L1"/>
<feature type="compositionally biased region" description="Pro residues" evidence="4">
    <location>
        <begin position="164"/>
        <end position="201"/>
    </location>
</feature>
<sequence>MRRRNLVVHSDSDEDDGEGTPTATPASASASVSVSVSVASGGGGGGSVGRPSPSNPSPLAVPFPSLSQSFDPVVISDDDAEEEVDEIVDSDGDSPIVDAPEVISPPSPPAPAPPPTATPFRTPTPTPLPPAPAPSPAPPPTTTPFRTPTPTPPPARTPTSPILAPGPPPITTPFRTPTPTPPLALTPPSAAPPHPSPPPPALSGRLRPVYELLRGLGLRLRPEWLESCAAGIPGFDGLGGAEAQARRCFEQFLFADMNACGAGVLPEGVGSMHAAVLEGPFVLQVDEIVNMSAPLKERYRDAHAGPKRCLKLSITDGIQHIFGMEYRPIKDLAVLAPAGLKIIIRNVHIRRGLLMLVPEVIDILGGVVDELEAARDRLVSEVNKPPRGKRKQGGLPLSSRATLAAWPCSTNVTNGGGQGVSMPRAVNSSHPTGFGTIRPCSTNVTNGGEQGISMPRAVNSSHPTGFGTIRPCSTNTNGGEQGISMPRAVNSSHPTGLGIGRSTETVVEEHVSPPVVVNTVQEQIQRVQEINMEDPSTYDTRKNTETSAHAAHEYNRTHNNETSTRTIIEECADPPIRANNAYEQIQRVQEITMQEQANVFGMTASSVSTPFGYDSRDGSHVNYDTAANDVEAARSPNVDRINHIEYSFILSGENEKPFTYICNLLDDWGTQQDTKAYIQGKIKGLITSVRSFQYRERTKYELYVYIDDGSFISEAIVDHDIVKNMLGLSPGEVTAALAGEFELASASEVKETMRGFQRFLVKFEGMMLIEYNKDSSIPIVREFSEGCSSSNAWLLLRRLKTFSSQRHMRSLDAMDTTP</sequence>
<dbReference type="InterPro" id="IPR013894">
    <property type="entry name" value="RMI1_OB"/>
</dbReference>
<accession>A0A3L6Q5L1</accession>
<dbReference type="Proteomes" id="UP000275267">
    <property type="component" value="Unassembled WGS sequence"/>
</dbReference>
<comment type="caution">
    <text evidence="7">The sequence shown here is derived from an EMBL/GenBank/DDBJ whole genome shotgun (WGS) entry which is preliminary data.</text>
</comment>
<dbReference type="Pfam" id="PF16099">
    <property type="entry name" value="RMI1_C"/>
    <property type="match status" value="1"/>
</dbReference>
<dbReference type="FunFam" id="2.40.50.770:FF:000004">
    <property type="entry name" value="RecQ-mediated instability protein (DUF1767)"/>
    <property type="match status" value="1"/>
</dbReference>
<feature type="region of interest" description="Disordered" evidence="4">
    <location>
        <begin position="1"/>
        <end position="204"/>
    </location>
</feature>
<dbReference type="GO" id="GO:0000712">
    <property type="term" value="P:resolution of meiotic recombination intermediates"/>
    <property type="evidence" value="ECO:0007669"/>
    <property type="project" value="TreeGrafter"/>
</dbReference>
<gene>
    <name evidence="7" type="ORF">C2845_PM15G06310</name>
</gene>
<dbReference type="SMART" id="SM01161">
    <property type="entry name" value="DUF1767"/>
    <property type="match status" value="1"/>
</dbReference>
<comment type="similarity">
    <text evidence="1">Belongs to the RMI1 family.</text>
</comment>